<name>A0A1F5TMD8_9BACT</name>
<gene>
    <name evidence="1" type="ORF">A2531_05140</name>
</gene>
<accession>A0A1F5TMD8</accession>
<organism evidence="1 2">
    <name type="scientific">Candidatus Falkowbacteria bacterium RIFOXYD2_FULL_34_120</name>
    <dbReference type="NCBI Taxonomy" id="1798007"/>
    <lineage>
        <taxon>Bacteria</taxon>
        <taxon>Candidatus Falkowiibacteriota</taxon>
    </lineage>
</organism>
<proteinExistence type="predicted"/>
<evidence type="ECO:0000313" key="2">
    <source>
        <dbReference type="Proteomes" id="UP000177579"/>
    </source>
</evidence>
<dbReference type="AlphaFoldDB" id="A0A1F5TMD8"/>
<evidence type="ECO:0000313" key="1">
    <source>
        <dbReference type="EMBL" id="OGF40115.1"/>
    </source>
</evidence>
<reference evidence="1 2" key="1">
    <citation type="journal article" date="2016" name="Nat. Commun.">
        <title>Thousands of microbial genomes shed light on interconnected biogeochemical processes in an aquifer system.</title>
        <authorList>
            <person name="Anantharaman K."/>
            <person name="Brown C.T."/>
            <person name="Hug L.A."/>
            <person name="Sharon I."/>
            <person name="Castelle C.J."/>
            <person name="Probst A.J."/>
            <person name="Thomas B.C."/>
            <person name="Singh A."/>
            <person name="Wilkins M.J."/>
            <person name="Karaoz U."/>
            <person name="Brodie E.L."/>
            <person name="Williams K.H."/>
            <person name="Hubbard S.S."/>
            <person name="Banfield J.F."/>
        </authorList>
    </citation>
    <scope>NUCLEOTIDE SEQUENCE [LARGE SCALE GENOMIC DNA]</scope>
</reference>
<protein>
    <submittedName>
        <fullName evidence="1">Uncharacterized protein</fullName>
    </submittedName>
</protein>
<dbReference type="Proteomes" id="UP000177579">
    <property type="component" value="Unassembled WGS sequence"/>
</dbReference>
<comment type="caution">
    <text evidence="1">The sequence shown here is derived from an EMBL/GenBank/DDBJ whole genome shotgun (WGS) entry which is preliminary data.</text>
</comment>
<sequence length="142" mass="16609">MKLIINKNQINENPEQFLRRAGYGFIQDRRSGNESFVRRLTRDFYPRLHMYVDKKDTEVIFNLHLDQKQASYAGAHMHNAEYDGEIVEREIERLKILINSAADKISSGNIKQEDVFDKVGDGSLEKSKNVKEKISWFKKIFG</sequence>
<dbReference type="EMBL" id="MFGO01000036">
    <property type="protein sequence ID" value="OGF40115.1"/>
    <property type="molecule type" value="Genomic_DNA"/>
</dbReference>